<proteinExistence type="predicted"/>
<gene>
    <name evidence="2" type="ORF">MQE35_02450</name>
</gene>
<keyword evidence="1" id="KW-0812">Transmembrane</keyword>
<reference evidence="2" key="1">
    <citation type="submission" date="2022-03" db="EMBL/GenBank/DDBJ databases">
        <title>Description of Abyssus ytuae gen. nov., sp. nov., a novel member of the family Flavobacteriaceae isolated from the sediment of Mariana Trench.</title>
        <authorList>
            <person name="Zhang J."/>
            <person name="Xu X."/>
        </authorList>
    </citation>
    <scope>NUCLEOTIDE SEQUENCE</scope>
    <source>
        <strain evidence="2">MT3330</strain>
    </source>
</reference>
<keyword evidence="3" id="KW-1185">Reference proteome</keyword>
<sequence>MSRVIEKPTRSYKRILTETIVFSVLLALLLYYTSDMAEDNDNRMFTGADTPAHYTETVLQP</sequence>
<protein>
    <submittedName>
        <fullName evidence="2">Uncharacterized protein</fullName>
    </submittedName>
</protein>
<keyword evidence="1" id="KW-1133">Transmembrane helix</keyword>
<dbReference type="RefSeq" id="WP_255844188.1">
    <property type="nucleotide sequence ID" value="NZ_CP094358.1"/>
</dbReference>
<dbReference type="EMBL" id="CP094358">
    <property type="protein sequence ID" value="UOB18169.1"/>
    <property type="molecule type" value="Genomic_DNA"/>
</dbReference>
<dbReference type="AlphaFoldDB" id="A0A9E6ZNW3"/>
<accession>A0A9E6ZNW3</accession>
<evidence type="ECO:0000313" key="2">
    <source>
        <dbReference type="EMBL" id="UOB18169.1"/>
    </source>
</evidence>
<evidence type="ECO:0000256" key="1">
    <source>
        <dbReference type="SAM" id="Phobius"/>
    </source>
</evidence>
<organism evidence="2 3">
    <name type="scientific">Abyssalbus ytuae</name>
    <dbReference type="NCBI Taxonomy" id="2926907"/>
    <lineage>
        <taxon>Bacteria</taxon>
        <taxon>Pseudomonadati</taxon>
        <taxon>Bacteroidota</taxon>
        <taxon>Flavobacteriia</taxon>
        <taxon>Flavobacteriales</taxon>
        <taxon>Flavobacteriaceae</taxon>
        <taxon>Abyssalbus</taxon>
    </lineage>
</organism>
<dbReference type="KEGG" id="fbm:MQE35_02450"/>
<name>A0A9E6ZNW3_9FLAO</name>
<feature type="transmembrane region" description="Helical" evidence="1">
    <location>
        <begin position="12"/>
        <end position="32"/>
    </location>
</feature>
<keyword evidence="1" id="KW-0472">Membrane</keyword>
<dbReference type="Proteomes" id="UP000831290">
    <property type="component" value="Chromosome"/>
</dbReference>
<evidence type="ECO:0000313" key="3">
    <source>
        <dbReference type="Proteomes" id="UP000831290"/>
    </source>
</evidence>